<feature type="domain" description="Methyltransferase" evidence="8">
    <location>
        <begin position="312"/>
        <end position="412"/>
    </location>
</feature>
<keyword evidence="11" id="KW-1185">Reference proteome</keyword>
<name>A0A2R5GDZ5_9STRA</name>
<evidence type="ECO:0000256" key="5">
    <source>
        <dbReference type="ARBA" id="ARBA00049303"/>
    </source>
</evidence>
<evidence type="ECO:0000256" key="7">
    <source>
        <dbReference type="SAM" id="MobiDB-lite"/>
    </source>
</evidence>
<keyword evidence="3 6" id="KW-0949">S-adenosyl-L-methionine</keyword>
<feature type="compositionally biased region" description="Acidic residues" evidence="7">
    <location>
        <begin position="205"/>
        <end position="229"/>
    </location>
</feature>
<dbReference type="CDD" id="cd02440">
    <property type="entry name" value="AdoMet_MTases"/>
    <property type="match status" value="1"/>
</dbReference>
<comment type="catalytic activity">
    <reaction evidence="4">
        <text>L-arginyl-[protein] + 2 S-adenosyl-L-methionine = N(omega),N(omega)-dimethyl-L-arginyl-[protein] + 2 S-adenosyl-L-homocysteine + 2 H(+)</text>
        <dbReference type="Rhea" id="RHEA:48096"/>
        <dbReference type="Rhea" id="RHEA-COMP:10532"/>
        <dbReference type="Rhea" id="RHEA-COMP:11991"/>
        <dbReference type="ChEBI" id="CHEBI:15378"/>
        <dbReference type="ChEBI" id="CHEBI:29965"/>
        <dbReference type="ChEBI" id="CHEBI:57856"/>
        <dbReference type="ChEBI" id="CHEBI:59789"/>
        <dbReference type="ChEBI" id="CHEBI:61897"/>
        <dbReference type="EC" id="2.1.1.319"/>
    </reaction>
    <physiologicalReaction direction="left-to-right" evidence="4">
        <dbReference type="Rhea" id="RHEA:48097"/>
    </physiologicalReaction>
</comment>
<comment type="catalytic activity">
    <reaction evidence="5">
        <text>L-arginyl-[protein] + S-adenosyl-L-methionine = N(omega)-methyl-L-arginyl-[protein] + S-adenosyl-L-homocysteine + H(+)</text>
        <dbReference type="Rhea" id="RHEA:48100"/>
        <dbReference type="Rhea" id="RHEA-COMP:10532"/>
        <dbReference type="Rhea" id="RHEA-COMP:11990"/>
        <dbReference type="ChEBI" id="CHEBI:15378"/>
        <dbReference type="ChEBI" id="CHEBI:29965"/>
        <dbReference type="ChEBI" id="CHEBI:57856"/>
        <dbReference type="ChEBI" id="CHEBI:59789"/>
        <dbReference type="ChEBI" id="CHEBI:65280"/>
    </reaction>
    <physiologicalReaction direction="left-to-right" evidence="5">
        <dbReference type="Rhea" id="RHEA:48101"/>
    </physiologicalReaction>
</comment>
<dbReference type="PROSITE" id="PS51678">
    <property type="entry name" value="SAM_MT_PRMT"/>
    <property type="match status" value="1"/>
</dbReference>
<evidence type="ECO:0000256" key="1">
    <source>
        <dbReference type="ARBA" id="ARBA00022603"/>
    </source>
</evidence>
<feature type="region of interest" description="Disordered" evidence="7">
    <location>
        <begin position="199"/>
        <end position="275"/>
    </location>
</feature>
<dbReference type="PANTHER" id="PTHR11006">
    <property type="entry name" value="PROTEIN ARGININE N-METHYLTRANSFERASE"/>
    <property type="match status" value="1"/>
</dbReference>
<dbReference type="InterPro" id="IPR029063">
    <property type="entry name" value="SAM-dependent_MTases_sf"/>
</dbReference>
<dbReference type="InterPro" id="IPR041698">
    <property type="entry name" value="Methyltransf_25"/>
</dbReference>
<evidence type="ECO:0000256" key="6">
    <source>
        <dbReference type="PROSITE-ProRule" id="PRU01015"/>
    </source>
</evidence>
<feature type="domain" description="Protein arginine N-methyltransferase" evidence="9">
    <location>
        <begin position="418"/>
        <end position="570"/>
    </location>
</feature>
<evidence type="ECO:0000256" key="3">
    <source>
        <dbReference type="ARBA" id="ARBA00022691"/>
    </source>
</evidence>
<dbReference type="AlphaFoldDB" id="A0A2R5GDZ5"/>
<dbReference type="Gene3D" id="3.40.50.150">
    <property type="entry name" value="Vaccinia Virus protein VP39"/>
    <property type="match status" value="1"/>
</dbReference>
<dbReference type="GO" id="GO:0042054">
    <property type="term" value="F:histone methyltransferase activity"/>
    <property type="evidence" value="ECO:0007669"/>
    <property type="project" value="TreeGrafter"/>
</dbReference>
<dbReference type="PANTHER" id="PTHR11006:SF4">
    <property type="entry name" value="PROTEIN ARGININE N-METHYLTRANSFERASE 7"/>
    <property type="match status" value="1"/>
</dbReference>
<reference evidence="10 11" key="1">
    <citation type="submission" date="2017-12" db="EMBL/GenBank/DDBJ databases">
        <title>Sequencing, de novo assembly and annotation of complete genome of a new Thraustochytrid species, strain FCC1311.</title>
        <authorList>
            <person name="Sedici K."/>
            <person name="Godart F."/>
            <person name="Aiese Cigliano R."/>
            <person name="Sanseverino W."/>
            <person name="Barakat M."/>
            <person name="Ortet P."/>
            <person name="Marechal E."/>
            <person name="Cagnac O."/>
            <person name="Amato A."/>
        </authorList>
    </citation>
    <scope>NUCLEOTIDE SEQUENCE [LARGE SCALE GENOMIC DNA]</scope>
</reference>
<dbReference type="GO" id="GO:0035242">
    <property type="term" value="F:protein-arginine omega-N asymmetric methyltransferase activity"/>
    <property type="evidence" value="ECO:0007669"/>
    <property type="project" value="UniProtKB-EC"/>
</dbReference>
<dbReference type="Gene3D" id="2.70.160.11">
    <property type="entry name" value="Hnrnp arginine n-methyltransferase1"/>
    <property type="match status" value="1"/>
</dbReference>
<dbReference type="InterPro" id="IPR025799">
    <property type="entry name" value="Arg_MeTrfase"/>
</dbReference>
<evidence type="ECO:0000256" key="4">
    <source>
        <dbReference type="ARBA" id="ARBA00047384"/>
    </source>
</evidence>
<gene>
    <name evidence="10" type="ORF">FCC1311_053822</name>
</gene>
<dbReference type="OrthoDB" id="7848332at2759"/>
<feature type="region of interest" description="Disordered" evidence="7">
    <location>
        <begin position="1"/>
        <end position="23"/>
    </location>
</feature>
<evidence type="ECO:0000313" key="11">
    <source>
        <dbReference type="Proteomes" id="UP000241890"/>
    </source>
</evidence>
<feature type="compositionally biased region" description="Basic and acidic residues" evidence="7">
    <location>
        <begin position="230"/>
        <end position="246"/>
    </location>
</feature>
<dbReference type="Pfam" id="PF13649">
    <property type="entry name" value="Methyltransf_25"/>
    <property type="match status" value="1"/>
</dbReference>
<evidence type="ECO:0000259" key="8">
    <source>
        <dbReference type="Pfam" id="PF13649"/>
    </source>
</evidence>
<feature type="compositionally biased region" description="Basic residues" evidence="7">
    <location>
        <begin position="247"/>
        <end position="256"/>
    </location>
</feature>
<accession>A0A2R5GDZ5</accession>
<evidence type="ECO:0000313" key="10">
    <source>
        <dbReference type="EMBL" id="GBG29160.1"/>
    </source>
</evidence>
<feature type="compositionally biased region" description="Acidic residues" evidence="7">
    <location>
        <begin position="8"/>
        <end position="23"/>
    </location>
</feature>
<keyword evidence="2 6" id="KW-0808">Transferase</keyword>
<feature type="region of interest" description="Disordered" evidence="7">
    <location>
        <begin position="135"/>
        <end position="166"/>
    </location>
</feature>
<evidence type="ECO:0000259" key="9">
    <source>
        <dbReference type="Pfam" id="PF22528"/>
    </source>
</evidence>
<keyword evidence="1 6" id="KW-0489">Methyltransferase</keyword>
<dbReference type="GO" id="GO:0032259">
    <property type="term" value="P:methylation"/>
    <property type="evidence" value="ECO:0007669"/>
    <property type="project" value="UniProtKB-KW"/>
</dbReference>
<proteinExistence type="predicted"/>
<comment type="caution">
    <text evidence="10">The sequence shown here is derived from an EMBL/GenBank/DDBJ whole genome shotgun (WGS) entry which is preliminary data.</text>
</comment>
<dbReference type="SUPFAM" id="SSF53335">
    <property type="entry name" value="S-adenosyl-L-methionine-dependent methyltransferases"/>
    <property type="match status" value="1"/>
</dbReference>
<sequence>MSDKAEDLVPDGDQELSDEELLEEDLEEEECQDLFSERVFKSSKALVRACKEDHGLDLEKVALKDEYLWIRVINFCRKEFAKRERSVEEIAQSLQSPDVLAAIDADDSLLQPVMQDDALLYAFDDVAALAAAKDNAGSKDASQPEHQQTQGNHAAAGAQAEGENDRSIPAEERIAMLEDEVATCRAKIRELLDEVIELDDKLDSGSDDDDNGDDEEEEDDDLPDLDEGDETLKVDGDERKTKETRNKNKKKSSKKTKRDEPSAAERNAPDSGYFASYGRMGIHEEMLRDRPRTEGYREAVEAVVPGIENATVLDVGCGTGILSMFAARAGAKRVVAVDASSIAELAERLVRKNGFADIIEVVNGRVEELESKVTEDIKADVIVSEWMGYGLLFESMLDSVLDARDRWLKPGGVMIPCKAAIYLQGQSNMAKFDYWRDVYGFDYSELCEMRPRDPAVEVANPATIVTDRALAYDIDIATVRKEDLDFSAEMTLRVSRDATLTSFVISFDCAMAPGTDLVLSTAAEAPQTHWVQTVLYLENFLTVVAGQELLVSLSYKRNDRNKRDIDITLAIDNKHYRAYTLN</sequence>
<dbReference type="FunFam" id="3.40.50.150:FF:000016">
    <property type="entry name" value="Protein arginine N-methyltransferase 6"/>
    <property type="match status" value="1"/>
</dbReference>
<dbReference type="InterPro" id="IPR036236">
    <property type="entry name" value="Znf_C2H2_sf"/>
</dbReference>
<dbReference type="InParanoid" id="A0A2R5GDZ5"/>
<evidence type="ECO:0000256" key="2">
    <source>
        <dbReference type="ARBA" id="ARBA00022679"/>
    </source>
</evidence>
<dbReference type="EMBL" id="BEYU01000053">
    <property type="protein sequence ID" value="GBG29160.1"/>
    <property type="molecule type" value="Genomic_DNA"/>
</dbReference>
<feature type="compositionally biased region" description="Polar residues" evidence="7">
    <location>
        <begin position="140"/>
        <end position="152"/>
    </location>
</feature>
<dbReference type="Pfam" id="PF22528">
    <property type="entry name" value="PRMT_C"/>
    <property type="match status" value="1"/>
</dbReference>
<dbReference type="Proteomes" id="UP000241890">
    <property type="component" value="Unassembled WGS sequence"/>
</dbReference>
<organism evidence="10 11">
    <name type="scientific">Hondaea fermentalgiana</name>
    <dbReference type="NCBI Taxonomy" id="2315210"/>
    <lineage>
        <taxon>Eukaryota</taxon>
        <taxon>Sar</taxon>
        <taxon>Stramenopiles</taxon>
        <taxon>Bigyra</taxon>
        <taxon>Labyrinthulomycetes</taxon>
        <taxon>Thraustochytrida</taxon>
        <taxon>Thraustochytriidae</taxon>
        <taxon>Hondaea</taxon>
    </lineage>
</organism>
<protein>
    <submittedName>
        <fullName evidence="10">Protein arginine N-methyltransferase 1</fullName>
    </submittedName>
</protein>
<dbReference type="SUPFAM" id="SSF57667">
    <property type="entry name" value="beta-beta-alpha zinc fingers"/>
    <property type="match status" value="1"/>
</dbReference>
<dbReference type="InterPro" id="IPR055135">
    <property type="entry name" value="PRMT_dom"/>
</dbReference>